<dbReference type="InterPro" id="IPR029044">
    <property type="entry name" value="Nucleotide-diphossugar_trans"/>
</dbReference>
<dbReference type="PANTHER" id="PTHR43179:SF12">
    <property type="entry name" value="GALACTOFURANOSYLTRANSFERASE GLFT2"/>
    <property type="match status" value="1"/>
</dbReference>
<dbReference type="Proteomes" id="UP000239532">
    <property type="component" value="Unassembled WGS sequence"/>
</dbReference>
<evidence type="ECO:0000313" key="6">
    <source>
        <dbReference type="Proteomes" id="UP000239532"/>
    </source>
</evidence>
<dbReference type="EMBL" id="MQUC01000003">
    <property type="protein sequence ID" value="PRP66894.1"/>
    <property type="molecule type" value="Genomic_DNA"/>
</dbReference>
<keyword evidence="3 5" id="KW-0808">Transferase</keyword>
<evidence type="ECO:0000256" key="2">
    <source>
        <dbReference type="ARBA" id="ARBA00022676"/>
    </source>
</evidence>
<dbReference type="AlphaFoldDB" id="A0A2S9WTS9"/>
<comment type="caution">
    <text evidence="5">The sequence shown here is derived from an EMBL/GenBank/DDBJ whole genome shotgun (WGS) entry which is preliminary data.</text>
</comment>
<keyword evidence="2" id="KW-0328">Glycosyltransferase</keyword>
<gene>
    <name evidence="5" type="ORF">BST86_07170</name>
</gene>
<dbReference type="RefSeq" id="WP_105982678.1">
    <property type="nucleotide sequence ID" value="NZ_MQUC01000003.1"/>
</dbReference>
<accession>A0A2S9WTS9</accession>
<evidence type="ECO:0000313" key="5">
    <source>
        <dbReference type="EMBL" id="PRP66894.1"/>
    </source>
</evidence>
<name>A0A2S9WTS9_9FLAO</name>
<reference evidence="5 6" key="1">
    <citation type="submission" date="2016-11" db="EMBL/GenBank/DDBJ databases">
        <title>Trade-off between light-utilization and light-protection in marine flavobacteria.</title>
        <authorList>
            <person name="Kumagai Y."/>
        </authorList>
    </citation>
    <scope>NUCLEOTIDE SEQUENCE [LARGE SCALE GENOMIC DNA]</scope>
    <source>
        <strain evidence="5 6">JCM 17109</strain>
    </source>
</reference>
<evidence type="ECO:0000256" key="3">
    <source>
        <dbReference type="ARBA" id="ARBA00022679"/>
    </source>
</evidence>
<dbReference type="CDD" id="cd04186">
    <property type="entry name" value="GT_2_like_c"/>
    <property type="match status" value="1"/>
</dbReference>
<dbReference type="SUPFAM" id="SSF53448">
    <property type="entry name" value="Nucleotide-diphospho-sugar transferases"/>
    <property type="match status" value="1"/>
</dbReference>
<dbReference type="InterPro" id="IPR001173">
    <property type="entry name" value="Glyco_trans_2-like"/>
</dbReference>
<protein>
    <submittedName>
        <fullName evidence="5">dTDP-Rha--alpha-D-GlcNAc-pyrophosphate polyprenol alpha-3-L-rhamnosyltransferase</fullName>
    </submittedName>
</protein>
<sequence>MKLAIVILNWNGSALLKEFLPTVVECSSNHQVIVADNASTDDSVHWLRENYPDIEVIINDENLGYAGGYNQVIPQIDADVLCLLNSDVSVTNQWCQPILKEFENDASLGAAQPALLDYKNQDRFEYAGASGGFLDQLGYPYCRGRVFDYLEMDHGQYDSQIEIDWASGAALFVRKKAFIEAGGFDEQYFAHQEEVDLCWRLRRLDYKVKVFPDARVFHLGGGTLNSLNPRKTFLNFRNSLLTIVKNDGRSVFWLIILARMILDGVAAVKFLLEFKVKHSYAVLKAHISFYKLLPSFLKKRKLLKTSGMLGIKNKGVTSIILSYYLKGKRQFL</sequence>
<dbReference type="Pfam" id="PF00535">
    <property type="entry name" value="Glycos_transf_2"/>
    <property type="match status" value="1"/>
</dbReference>
<dbReference type="PANTHER" id="PTHR43179">
    <property type="entry name" value="RHAMNOSYLTRANSFERASE WBBL"/>
    <property type="match status" value="1"/>
</dbReference>
<feature type="domain" description="Glycosyltransferase 2-like" evidence="4">
    <location>
        <begin position="5"/>
        <end position="110"/>
    </location>
</feature>
<dbReference type="Gene3D" id="3.90.550.10">
    <property type="entry name" value="Spore Coat Polysaccharide Biosynthesis Protein SpsA, Chain A"/>
    <property type="match status" value="1"/>
</dbReference>
<comment type="similarity">
    <text evidence="1">Belongs to the glycosyltransferase 2 family.</text>
</comment>
<dbReference type="GO" id="GO:0016757">
    <property type="term" value="F:glycosyltransferase activity"/>
    <property type="evidence" value="ECO:0007669"/>
    <property type="project" value="UniProtKB-KW"/>
</dbReference>
<organism evidence="5 6">
    <name type="scientific">Nonlabens agnitus</name>
    <dbReference type="NCBI Taxonomy" id="870484"/>
    <lineage>
        <taxon>Bacteria</taxon>
        <taxon>Pseudomonadati</taxon>
        <taxon>Bacteroidota</taxon>
        <taxon>Flavobacteriia</taxon>
        <taxon>Flavobacteriales</taxon>
        <taxon>Flavobacteriaceae</taxon>
        <taxon>Nonlabens</taxon>
    </lineage>
</organism>
<dbReference type="OrthoDB" id="9771846at2"/>
<evidence type="ECO:0000256" key="1">
    <source>
        <dbReference type="ARBA" id="ARBA00006739"/>
    </source>
</evidence>
<proteinExistence type="inferred from homology"/>
<keyword evidence="6" id="KW-1185">Reference proteome</keyword>
<evidence type="ECO:0000259" key="4">
    <source>
        <dbReference type="Pfam" id="PF00535"/>
    </source>
</evidence>